<dbReference type="InterPro" id="IPR011709">
    <property type="entry name" value="DEAD-box_helicase_OB_fold"/>
</dbReference>
<dbReference type="Pfam" id="PF07717">
    <property type="entry name" value="OB_NTP_bind"/>
    <property type="match status" value="1"/>
</dbReference>
<dbReference type="OrthoDB" id="10253254at2759"/>
<dbReference type="Proteomes" id="UP000240830">
    <property type="component" value="Unassembled WGS sequence"/>
</dbReference>
<dbReference type="STRING" id="1246581.A0A2H9TIJ5"/>
<evidence type="ECO:0000313" key="3">
    <source>
        <dbReference type="Proteomes" id="UP000240830"/>
    </source>
</evidence>
<reference evidence="2 3" key="1">
    <citation type="submission" date="2016-10" db="EMBL/GenBank/DDBJ databases">
        <title>The genome of Paramicrosporidium saccamoebae is the missing link in understanding Cryptomycota and Microsporidia evolution.</title>
        <authorList>
            <person name="Quandt C.A."/>
            <person name="Beaudet D."/>
            <person name="Corsaro D."/>
            <person name="Michel R."/>
            <person name="Corradi N."/>
            <person name="James T."/>
        </authorList>
    </citation>
    <scope>NUCLEOTIDE SEQUENCE [LARGE SCALE GENOMIC DNA]</scope>
    <source>
        <strain evidence="2 3">KSL3</strain>
    </source>
</reference>
<gene>
    <name evidence="2" type="ORF">PSACC_02708</name>
</gene>
<feature type="domain" description="DEAD-box helicase OB fold" evidence="1">
    <location>
        <begin position="3"/>
        <end position="39"/>
    </location>
</feature>
<evidence type="ECO:0000259" key="1">
    <source>
        <dbReference type="Pfam" id="PF07717"/>
    </source>
</evidence>
<comment type="caution">
    <text evidence="2">The sequence shown here is derived from an EMBL/GenBank/DDBJ whole genome shotgun (WGS) entry which is preliminary data.</text>
</comment>
<dbReference type="GO" id="GO:0016787">
    <property type="term" value="F:hydrolase activity"/>
    <property type="evidence" value="ECO:0007669"/>
    <property type="project" value="UniProtKB-KW"/>
</dbReference>
<keyword evidence="3" id="KW-1185">Reference proteome</keyword>
<protein>
    <submittedName>
        <fullName evidence="2">P-loop containing nucleoside triphosphate hydrolase protein</fullName>
    </submittedName>
</protein>
<keyword evidence="2" id="KW-0378">Hydrolase</keyword>
<dbReference type="EMBL" id="MTSL01000174">
    <property type="protein sequence ID" value="PJF17430.1"/>
    <property type="molecule type" value="Genomic_DNA"/>
</dbReference>
<sequence>FGKSPEWVVYHELVLTSREYMRQVTTIEPKWLAEVAPSYFQLGDPRELSRKKKDEKIVPLHSKHEAPDEWRLSKRKSYYKGSRNN</sequence>
<organism evidence="2 3">
    <name type="scientific">Paramicrosporidium saccamoebae</name>
    <dbReference type="NCBI Taxonomy" id="1246581"/>
    <lineage>
        <taxon>Eukaryota</taxon>
        <taxon>Fungi</taxon>
        <taxon>Fungi incertae sedis</taxon>
        <taxon>Cryptomycota</taxon>
        <taxon>Cryptomycota incertae sedis</taxon>
        <taxon>Paramicrosporidium</taxon>
    </lineage>
</organism>
<feature type="non-terminal residue" evidence="2">
    <location>
        <position position="1"/>
    </location>
</feature>
<proteinExistence type="predicted"/>
<dbReference type="AlphaFoldDB" id="A0A2H9TIJ5"/>
<name>A0A2H9TIJ5_9FUNG</name>
<evidence type="ECO:0000313" key="2">
    <source>
        <dbReference type="EMBL" id="PJF17430.1"/>
    </source>
</evidence>
<accession>A0A2H9TIJ5</accession>